<reference evidence="1" key="1">
    <citation type="journal article" date="2020" name="Fungal Divers.">
        <title>Resolving the Mortierellaceae phylogeny through synthesis of multi-gene phylogenetics and phylogenomics.</title>
        <authorList>
            <person name="Vandepol N."/>
            <person name="Liber J."/>
            <person name="Desiro A."/>
            <person name="Na H."/>
            <person name="Kennedy M."/>
            <person name="Barry K."/>
            <person name="Grigoriev I.V."/>
            <person name="Miller A.N."/>
            <person name="O'Donnell K."/>
            <person name="Stajich J.E."/>
            <person name="Bonito G."/>
        </authorList>
    </citation>
    <scope>NUCLEOTIDE SEQUENCE</scope>
    <source>
        <strain evidence="1">NRRL 2769</strain>
    </source>
</reference>
<name>A0A9P6MY28_9FUNG</name>
<protein>
    <recommendedName>
        <fullName evidence="3">MULE transposase domain-containing protein</fullName>
    </recommendedName>
</protein>
<dbReference type="Proteomes" id="UP000703661">
    <property type="component" value="Unassembled WGS sequence"/>
</dbReference>
<evidence type="ECO:0008006" key="3">
    <source>
        <dbReference type="Google" id="ProtNLM"/>
    </source>
</evidence>
<keyword evidence="2" id="KW-1185">Reference proteome</keyword>
<dbReference type="PANTHER" id="PTHR47718">
    <property type="entry name" value="OS01G0519700 PROTEIN"/>
    <property type="match status" value="1"/>
</dbReference>
<gene>
    <name evidence="1" type="ORF">BGZ80_007811</name>
</gene>
<dbReference type="EMBL" id="JAAAID010000407">
    <property type="protein sequence ID" value="KAG0017884.1"/>
    <property type="molecule type" value="Genomic_DNA"/>
</dbReference>
<evidence type="ECO:0000313" key="1">
    <source>
        <dbReference type="EMBL" id="KAG0017884.1"/>
    </source>
</evidence>
<dbReference type="AlphaFoldDB" id="A0A9P6MY28"/>
<sequence>MSFKEESTFNIPLRCFVAVDSNFKTRLVACVLTCTERTEDFKRILTQLLLSSGGELTSNAQDRTRSSQNIEETGVVAGGFAPKVIMVDEDLAMDLACKTVIPESRIINCKWHIDQNIDKNLRKALGPAWEAFQGRLNAICAALTPEAFETGWNDLKRYLQDNYLDICDPANVDSDEEGNDDKGSGKTKAGGKVGKCLAKLYKQRYHGGGLCISACFTAVNSGLAVDNSPIAKPEDRMKALIAAPMTHIFFESKATQTDDKEETSPKHASLESKVTVTPLDDHDENFCFDEICEAEILDAMNEINGLEESITVQDQE</sequence>
<accession>A0A9P6MY28</accession>
<comment type="caution">
    <text evidence="1">The sequence shown here is derived from an EMBL/GenBank/DDBJ whole genome shotgun (WGS) entry which is preliminary data.</text>
</comment>
<organism evidence="1 2">
    <name type="scientific">Entomortierella chlamydospora</name>
    <dbReference type="NCBI Taxonomy" id="101097"/>
    <lineage>
        <taxon>Eukaryota</taxon>
        <taxon>Fungi</taxon>
        <taxon>Fungi incertae sedis</taxon>
        <taxon>Mucoromycota</taxon>
        <taxon>Mortierellomycotina</taxon>
        <taxon>Mortierellomycetes</taxon>
        <taxon>Mortierellales</taxon>
        <taxon>Mortierellaceae</taxon>
        <taxon>Entomortierella</taxon>
    </lineage>
</organism>
<evidence type="ECO:0000313" key="2">
    <source>
        <dbReference type="Proteomes" id="UP000703661"/>
    </source>
</evidence>
<dbReference type="PANTHER" id="PTHR47718:SF13">
    <property type="entry name" value="OS09G0290500 PROTEIN"/>
    <property type="match status" value="1"/>
</dbReference>
<proteinExistence type="predicted"/>